<keyword evidence="1" id="KW-0812">Transmembrane</keyword>
<evidence type="ECO:0000313" key="3">
    <source>
        <dbReference type="Proteomes" id="UP001164374"/>
    </source>
</evidence>
<dbReference type="Proteomes" id="UP001164374">
    <property type="component" value="Unassembled WGS sequence"/>
</dbReference>
<feature type="transmembrane region" description="Helical" evidence="1">
    <location>
        <begin position="42"/>
        <end position="60"/>
    </location>
</feature>
<sequence>MTIFGATSMALGIALTAVILTSHGAIELYFGTQMSRRRLARWILVTTGFALVLTAQSLVASAYGDEQDTQRLFWSLALLLLTWGASGIFAVRLSTCDHRSVDRLVTWGLWFLGANAALGLSGIIVVTYASFKACGVFSEPSHLAMASAPFLLYATARRVRRCELVLASFFLWGLLIQNLTMLVVVILAALPLIRLRLKVLLMLGVFVAMVAVVLGQSEPAIEYFRNRLVIDRSTDNLSVLVLLRGWEYALQAIDISHGWGLGFQQFGVTYIGGDVLIKLQTQGLGDQNLLDGGTAAAKIVGELGYVGIFLLVLYVLFAARCMCDMRRASEGETPPWRTFLQAGVVGVSVEMFVRGAGYFTPNFFILFAAISAAVIGLKRINT</sequence>
<feature type="transmembrane region" description="Helical" evidence="1">
    <location>
        <begin position="199"/>
        <end position="217"/>
    </location>
</feature>
<gene>
    <name evidence="2" type="ORF">N5I87_14095</name>
</gene>
<feature type="transmembrane region" description="Helical" evidence="1">
    <location>
        <begin position="303"/>
        <end position="323"/>
    </location>
</feature>
<dbReference type="EMBL" id="JAOCQJ010000003">
    <property type="protein sequence ID" value="MCT7317135.1"/>
    <property type="molecule type" value="Genomic_DNA"/>
</dbReference>
<proteinExistence type="predicted"/>
<evidence type="ECO:0000256" key="1">
    <source>
        <dbReference type="SAM" id="Phobius"/>
    </source>
</evidence>
<reference evidence="2" key="1">
    <citation type="journal article" date="2023" name="Front. Microbiol.">
        <title>Ralstonia chuxiongensis sp. nov., Ralstonia mojiangensis sp. nov., and Ralstonia soli sp. nov., isolated from tobacco fields, are three novel species in the family Burkholderiaceae.</title>
        <authorList>
            <person name="Lu C.H."/>
            <person name="Zhang Y.Y."/>
            <person name="Jiang N."/>
            <person name="Chen W."/>
            <person name="Shao X."/>
            <person name="Zhao Z.M."/>
            <person name="Lu W.L."/>
            <person name="Hu X."/>
            <person name="Xi Y.X."/>
            <person name="Zou S.Y."/>
            <person name="Wei Q.J."/>
            <person name="Lin Z.L."/>
            <person name="Gong L."/>
            <person name="Gai X.T."/>
            <person name="Zhang L.Q."/>
            <person name="Li J.Y."/>
            <person name="Jin Y."/>
            <person name="Xia Z.Y."/>
        </authorList>
    </citation>
    <scope>NUCLEOTIDE SEQUENCE</scope>
    <source>
        <strain evidence="2">22TCCZM01-4</strain>
    </source>
</reference>
<feature type="transmembrane region" description="Helical" evidence="1">
    <location>
        <begin position="169"/>
        <end position="192"/>
    </location>
</feature>
<accession>A0AAE3LBL6</accession>
<protein>
    <submittedName>
        <fullName evidence="2">Uncharacterized protein</fullName>
    </submittedName>
</protein>
<dbReference type="RefSeq" id="WP_260799880.1">
    <property type="nucleotide sequence ID" value="NZ_JAOCQJ010000003.1"/>
</dbReference>
<keyword evidence="1" id="KW-1133">Transmembrane helix</keyword>
<reference evidence="2" key="2">
    <citation type="submission" date="2023-02" db="EMBL/GenBank/DDBJ databases">
        <authorList>
            <person name="Lu C.-H."/>
        </authorList>
    </citation>
    <scope>NUCLEOTIDE SEQUENCE</scope>
    <source>
        <strain evidence="2">22TCCZM01-4</strain>
    </source>
</reference>
<dbReference type="AlphaFoldDB" id="A0AAE3LBL6"/>
<feature type="transmembrane region" description="Helical" evidence="1">
    <location>
        <begin position="6"/>
        <end position="30"/>
    </location>
</feature>
<organism evidence="2 3">
    <name type="scientific">Ralstonia mojiangensis</name>
    <dbReference type="NCBI Taxonomy" id="2953895"/>
    <lineage>
        <taxon>Bacteria</taxon>
        <taxon>Pseudomonadati</taxon>
        <taxon>Pseudomonadota</taxon>
        <taxon>Betaproteobacteria</taxon>
        <taxon>Burkholderiales</taxon>
        <taxon>Burkholderiaceae</taxon>
        <taxon>Ralstonia</taxon>
    </lineage>
</organism>
<feature type="transmembrane region" description="Helical" evidence="1">
    <location>
        <begin position="105"/>
        <end position="131"/>
    </location>
</feature>
<keyword evidence="1" id="KW-0472">Membrane</keyword>
<feature type="transmembrane region" description="Helical" evidence="1">
    <location>
        <begin position="72"/>
        <end position="93"/>
    </location>
</feature>
<feature type="transmembrane region" description="Helical" evidence="1">
    <location>
        <begin position="359"/>
        <end position="377"/>
    </location>
</feature>
<name>A0AAE3LBL6_9RALS</name>
<evidence type="ECO:0000313" key="2">
    <source>
        <dbReference type="EMBL" id="MCT7317135.1"/>
    </source>
</evidence>
<comment type="caution">
    <text evidence="2">The sequence shown here is derived from an EMBL/GenBank/DDBJ whole genome shotgun (WGS) entry which is preliminary data.</text>
</comment>